<sequence length="533" mass="57730">MKTKPITLLVGALGGEGGGVLTEWLVETARHAGYPAQATSIPGVAQRTGATTYYIEVFPVAMKDLGGKRPVFSLNPVPGALDALVCSELLETARQVGNGLASPDRTVVISSSARALTTMERMQMGDGRVDNAELLKVVQQFSKVHHVFDMNAIAKEAGTVVSAVLLGAIAGSGLFPFRREDYEAVVKSGGKGAEASLRGFAKAFDIVAKGKQQQDFLAQVMQPKAAQPVRSKSVHPTGIFPAQVEEMFGLGYARLVEYQGKAYADLYVKRLKSVLEAETDADPRGERGYAITKEMARWLALWMAFDDIVRVADLKSRASRWTRVQGEVKAGEDDLLKVYDHFKPGVPEFAAMLPQSFADKLVAWDRRRVAGGKQPWALPLKIGTHSVFGMLALRTLAGTRWLRPHGSRFALEQRMIEQWLQGVVQGTQRLWDLGHEIALCGRLIKGYGSTNERGKENLLHVLEHLAKGGVPAEAAAAVRAARVAALADDAGKALDATLVQHGAPPRPVKAVPIHWVRKPRGVAAADETNLKTN</sequence>
<protein>
    <submittedName>
        <fullName evidence="4">Indolepyruvate oxidoreductase subunit beta family protein</fullName>
    </submittedName>
</protein>
<evidence type="ECO:0000313" key="5">
    <source>
        <dbReference type="Proteomes" id="UP000608513"/>
    </source>
</evidence>
<name>A0A923MLH9_9BURK</name>
<dbReference type="RefSeq" id="WP_187074347.1">
    <property type="nucleotide sequence ID" value="NZ_JACORT010000001.1"/>
</dbReference>
<evidence type="ECO:0000256" key="1">
    <source>
        <dbReference type="ARBA" id="ARBA00023002"/>
    </source>
</evidence>
<dbReference type="Pfam" id="PF01558">
    <property type="entry name" value="POR"/>
    <property type="match status" value="1"/>
</dbReference>
<evidence type="ECO:0000259" key="2">
    <source>
        <dbReference type="Pfam" id="PF01558"/>
    </source>
</evidence>
<proteinExistence type="predicted"/>
<reference evidence="4" key="1">
    <citation type="submission" date="2020-08" db="EMBL/GenBank/DDBJ databases">
        <title>Ramlibacter sp. USB13 16S ribosomal RNA gene genome sequencing and assembly.</title>
        <authorList>
            <person name="Kang M."/>
        </authorList>
    </citation>
    <scope>NUCLEOTIDE SEQUENCE</scope>
    <source>
        <strain evidence="4">USB13</strain>
    </source>
</reference>
<dbReference type="InterPro" id="IPR052198">
    <property type="entry name" value="IorB_Oxidoreductase"/>
</dbReference>
<dbReference type="InterPro" id="IPR019752">
    <property type="entry name" value="Pyrv/ketoisovalerate_OxRed_cat"/>
</dbReference>
<dbReference type="Gene3D" id="3.40.920.10">
    <property type="entry name" value="Pyruvate-ferredoxin oxidoreductase, PFOR, domain III"/>
    <property type="match status" value="1"/>
</dbReference>
<organism evidence="4 5">
    <name type="scientific">Ramlibacter cellulosilyticus</name>
    <dbReference type="NCBI Taxonomy" id="2764187"/>
    <lineage>
        <taxon>Bacteria</taxon>
        <taxon>Pseudomonadati</taxon>
        <taxon>Pseudomonadota</taxon>
        <taxon>Betaproteobacteria</taxon>
        <taxon>Burkholderiales</taxon>
        <taxon>Comamonadaceae</taxon>
        <taxon>Ramlibacter</taxon>
    </lineage>
</organism>
<keyword evidence="5" id="KW-1185">Reference proteome</keyword>
<gene>
    <name evidence="4" type="ORF">H8N03_01485</name>
</gene>
<dbReference type="InterPro" id="IPR046667">
    <property type="entry name" value="DUF6537"/>
</dbReference>
<dbReference type="AlphaFoldDB" id="A0A923MLH9"/>
<feature type="domain" description="Pyruvate/ketoisovalerate oxidoreductase catalytic" evidence="2">
    <location>
        <begin position="14"/>
        <end position="204"/>
    </location>
</feature>
<dbReference type="SUPFAM" id="SSF53323">
    <property type="entry name" value="Pyruvate-ferredoxin oxidoreductase, PFOR, domain III"/>
    <property type="match status" value="1"/>
</dbReference>
<dbReference type="EMBL" id="JACORT010000001">
    <property type="protein sequence ID" value="MBC5781595.1"/>
    <property type="molecule type" value="Genomic_DNA"/>
</dbReference>
<dbReference type="NCBIfam" id="NF006179">
    <property type="entry name" value="PRK08312.1"/>
    <property type="match status" value="1"/>
</dbReference>
<dbReference type="InterPro" id="IPR002869">
    <property type="entry name" value="Pyrv_flavodox_OxRed_cen"/>
</dbReference>
<dbReference type="PANTHER" id="PTHR43854">
    <property type="entry name" value="INDOLEPYRUVATE OXIDOREDUCTASE SUBUNIT IORB"/>
    <property type="match status" value="1"/>
</dbReference>
<dbReference type="PANTHER" id="PTHR43854:SF1">
    <property type="entry name" value="INDOLEPYRUVATE OXIDOREDUCTASE SUBUNIT IORB"/>
    <property type="match status" value="1"/>
</dbReference>
<comment type="caution">
    <text evidence="4">The sequence shown here is derived from an EMBL/GenBank/DDBJ whole genome shotgun (WGS) entry which is preliminary data.</text>
</comment>
<evidence type="ECO:0000259" key="3">
    <source>
        <dbReference type="Pfam" id="PF20169"/>
    </source>
</evidence>
<feature type="domain" description="DUF6537" evidence="3">
    <location>
        <begin position="244"/>
        <end position="463"/>
    </location>
</feature>
<dbReference type="GO" id="GO:0016903">
    <property type="term" value="F:oxidoreductase activity, acting on the aldehyde or oxo group of donors"/>
    <property type="evidence" value="ECO:0007669"/>
    <property type="project" value="InterPro"/>
</dbReference>
<keyword evidence="1" id="KW-0560">Oxidoreductase</keyword>
<dbReference type="Proteomes" id="UP000608513">
    <property type="component" value="Unassembled WGS sequence"/>
</dbReference>
<dbReference type="Pfam" id="PF20169">
    <property type="entry name" value="DUF6537"/>
    <property type="match status" value="1"/>
</dbReference>
<accession>A0A923MLH9</accession>
<evidence type="ECO:0000313" key="4">
    <source>
        <dbReference type="EMBL" id="MBC5781595.1"/>
    </source>
</evidence>